<protein>
    <submittedName>
        <fullName evidence="5">PI-PLC X-box domain-containing protein</fullName>
    </submittedName>
</protein>
<accession>A0A2S4L1T1</accession>
<evidence type="ECO:0000256" key="4">
    <source>
        <dbReference type="SAM" id="SignalP"/>
    </source>
</evidence>
<reference evidence="5 6" key="1">
    <citation type="submission" date="2018-01" db="EMBL/GenBank/DDBJ databases">
        <title>Harnessing the power of phylogenomics to disentangle the directionality and signatures of interkingdom host jumping in the parasitic fungal genus Tolypocladium.</title>
        <authorList>
            <person name="Quandt C.A."/>
            <person name="Patterson W."/>
            <person name="Spatafora J.W."/>
        </authorList>
    </citation>
    <scope>NUCLEOTIDE SEQUENCE [LARGE SCALE GENOMIC DNA]</scope>
    <source>
        <strain evidence="5 6">NRBC 100945</strain>
    </source>
</reference>
<dbReference type="GO" id="GO:0006629">
    <property type="term" value="P:lipid metabolic process"/>
    <property type="evidence" value="ECO:0007669"/>
    <property type="project" value="InterPro"/>
</dbReference>
<dbReference type="EMBL" id="PKSG01000327">
    <property type="protein sequence ID" value="POR36398.1"/>
    <property type="molecule type" value="Genomic_DNA"/>
</dbReference>
<dbReference type="GO" id="GO:0008061">
    <property type="term" value="F:chitin binding"/>
    <property type="evidence" value="ECO:0007669"/>
    <property type="project" value="UniProtKB-KW"/>
</dbReference>
<evidence type="ECO:0000256" key="3">
    <source>
        <dbReference type="SAM" id="MobiDB-lite"/>
    </source>
</evidence>
<evidence type="ECO:0000313" key="6">
    <source>
        <dbReference type="Proteomes" id="UP000237481"/>
    </source>
</evidence>
<keyword evidence="4" id="KW-0732">Signal</keyword>
<evidence type="ECO:0000256" key="1">
    <source>
        <dbReference type="ARBA" id="ARBA00022669"/>
    </source>
</evidence>
<feature type="chain" id="PRO_5015771396" evidence="4">
    <location>
        <begin position="21"/>
        <end position="888"/>
    </location>
</feature>
<feature type="signal peptide" evidence="4">
    <location>
        <begin position="1"/>
        <end position="20"/>
    </location>
</feature>
<sequence length="888" mass="97476">MRHQPLALLATIGCFSLARAVVEASSGQYVDWCPQSCGSDPSQWTQYHRLEDLGQCDKPVVFDLNLQDHVSNPNTPITIRACSSGSGKGSSSPVVKGRYAGSNSITHNCGAKTKLVKSTVQTGGSTTRISSSSVIKNDISSAASQLDAYLQSQASCGSTVMFSKAGIAVVGLYAGADLHKASLSALVQKFQAQAQNGNFMLQFCETNSTEDITVGIFGGGFSDLSEVQDAVKTWTNDGCIGAQGSLSDSFNIDLLVSSTGSKKRSESNGWHRKQALNKRSGHRDVQFASGDTRGSLATCGTGGDSLNNKCRKEDRTYSTETPRAGSYMPWYLMNPAKIATSGKQYVTIVNLTPHRFKLVHTHSYQMDEFDFGDIPQGRARQNVAHYTEKAGANHVDDNAEAYFSIEGTDKKFVIRATTHIPDHYERRTVIDLSGMGMGQREYLDPGKESPVTLVITGSNDYGFITSIRHGPGNWMKGIYDVIKDRKIQHVVMPGTHDSGMSRISGKILSLGIPANTQTQGINIYDQLRAGARWFDLRVATVHNVPNEGDYGFWILHVNDEKAEVVIGNSGESLDDVVSEINKFTSENPGEVIFFRVKYLVGIRMVPSSGPIYWSRDIVNEFFGKLKRVNNRCPSLDANVQFNQQKASYFMDRNGGKGCVIFLLDGDLKADVPHDSIVDGIYESKRMEFWDNWSNLPDTKSLAQDQAAAWKSVGRSGQFSNDRFLIGQWLVSADAVTTTLVSIQNIAILPTNPALYWMGVNNMSPESWPNVLMVDYIGVVVRGQTSWDQLSAEMYTLGIGMNLYMISENCDISQQRSPLLPKPEAFKDFKVNMLMEPWNGIIYANGTVQNAPAPALRPGRVKLFKSGTKFLNGTVLANDVENPDYKSTV</sequence>
<dbReference type="PANTHER" id="PTHR47700:SF2">
    <property type="entry name" value="CHITINASE"/>
    <property type="match status" value="1"/>
</dbReference>
<dbReference type="Proteomes" id="UP000237481">
    <property type="component" value="Unassembled WGS sequence"/>
</dbReference>
<dbReference type="InterPro" id="IPR017946">
    <property type="entry name" value="PLC-like_Pdiesterase_TIM-brl"/>
</dbReference>
<gene>
    <name evidence="5" type="ORF">TPAR_03406</name>
</gene>
<feature type="region of interest" description="Disordered" evidence="3">
    <location>
        <begin position="260"/>
        <end position="289"/>
    </location>
</feature>
<dbReference type="OrthoDB" id="1046782at2759"/>
<dbReference type="Gene3D" id="3.20.20.190">
    <property type="entry name" value="Phosphatidylinositol (PI) phosphodiesterase"/>
    <property type="match status" value="1"/>
</dbReference>
<evidence type="ECO:0000313" key="5">
    <source>
        <dbReference type="EMBL" id="POR36398.1"/>
    </source>
</evidence>
<comment type="caution">
    <text evidence="5">The sequence shown here is derived from an EMBL/GenBank/DDBJ whole genome shotgun (WGS) entry which is preliminary data.</text>
</comment>
<keyword evidence="1" id="KW-0147">Chitin-binding</keyword>
<proteinExistence type="predicted"/>
<dbReference type="PANTHER" id="PTHR47700">
    <property type="entry name" value="V CHITINASE, PUTATIVE (AFU_ORTHOLOGUE AFUA_6G13720)-RELATED"/>
    <property type="match status" value="1"/>
</dbReference>
<dbReference type="InterPro" id="IPR053214">
    <property type="entry name" value="LysM12-like"/>
</dbReference>
<dbReference type="AlphaFoldDB" id="A0A2S4L1T1"/>
<feature type="compositionally biased region" description="Basic residues" evidence="3">
    <location>
        <begin position="270"/>
        <end position="281"/>
    </location>
</feature>
<dbReference type="CDD" id="cd08621">
    <property type="entry name" value="PI-PLCXDc_like_2"/>
    <property type="match status" value="1"/>
</dbReference>
<name>A0A2S4L1T1_9HYPO</name>
<dbReference type="GO" id="GO:0008081">
    <property type="term" value="F:phosphoric diester hydrolase activity"/>
    <property type="evidence" value="ECO:0007669"/>
    <property type="project" value="InterPro"/>
</dbReference>
<keyword evidence="6" id="KW-1185">Reference proteome</keyword>
<organism evidence="5 6">
    <name type="scientific">Tolypocladium paradoxum</name>
    <dbReference type="NCBI Taxonomy" id="94208"/>
    <lineage>
        <taxon>Eukaryota</taxon>
        <taxon>Fungi</taxon>
        <taxon>Dikarya</taxon>
        <taxon>Ascomycota</taxon>
        <taxon>Pezizomycotina</taxon>
        <taxon>Sordariomycetes</taxon>
        <taxon>Hypocreomycetidae</taxon>
        <taxon>Hypocreales</taxon>
        <taxon>Ophiocordycipitaceae</taxon>
        <taxon>Tolypocladium</taxon>
    </lineage>
</organism>
<evidence type="ECO:0000256" key="2">
    <source>
        <dbReference type="ARBA" id="ARBA00023026"/>
    </source>
</evidence>
<keyword evidence="2" id="KW-0843">Virulence</keyword>
<dbReference type="SUPFAM" id="SSF51695">
    <property type="entry name" value="PLC-like phosphodiesterases"/>
    <property type="match status" value="1"/>
</dbReference>